<dbReference type="EMBL" id="CP001843">
    <property type="protein sequence ID" value="AEF84439.1"/>
    <property type="molecule type" value="Genomic_DNA"/>
</dbReference>
<dbReference type="KEGG" id="tpi:TREPR_1641"/>
<gene>
    <name evidence="1" type="ordered locus">TREPR_1641</name>
</gene>
<keyword evidence="2" id="KW-1185">Reference proteome</keyword>
<reference evidence="1 2" key="2">
    <citation type="journal article" date="2011" name="ISME J.">
        <title>RNA-seq reveals cooperative metabolic interactions between two termite-gut spirochete species in co-culture.</title>
        <authorList>
            <person name="Rosenthal A.Z."/>
            <person name="Matson E.G."/>
            <person name="Eldar A."/>
            <person name="Leadbetter J.R."/>
        </authorList>
    </citation>
    <scope>NUCLEOTIDE SEQUENCE [LARGE SCALE GENOMIC DNA]</scope>
    <source>
        <strain evidence="2">ATCC BAA-887 / DSM 12427 / ZAS-2</strain>
    </source>
</reference>
<evidence type="ECO:0000313" key="1">
    <source>
        <dbReference type="EMBL" id="AEF84439.1"/>
    </source>
</evidence>
<proteinExistence type="predicted"/>
<dbReference type="HOGENOM" id="CLU_2721117_0_0_12"/>
<organism evidence="1 2">
    <name type="scientific">Treponema primitia (strain ATCC BAA-887 / DSM 12427 / ZAS-2)</name>
    <dbReference type="NCBI Taxonomy" id="545694"/>
    <lineage>
        <taxon>Bacteria</taxon>
        <taxon>Pseudomonadati</taxon>
        <taxon>Spirochaetota</taxon>
        <taxon>Spirochaetia</taxon>
        <taxon>Spirochaetales</taxon>
        <taxon>Treponemataceae</taxon>
        <taxon>Treponema</taxon>
    </lineage>
</organism>
<reference evidence="2" key="1">
    <citation type="submission" date="2009-12" db="EMBL/GenBank/DDBJ databases">
        <title>Complete sequence of Treponema primitia strain ZAS-2.</title>
        <authorList>
            <person name="Tetu S.G."/>
            <person name="Matson E."/>
            <person name="Ren Q."/>
            <person name="Seshadri R."/>
            <person name="Elbourne L."/>
            <person name="Hassan K.A."/>
            <person name="Durkin A."/>
            <person name="Radune D."/>
            <person name="Mohamoud Y."/>
            <person name="Shay R."/>
            <person name="Jin S."/>
            <person name="Zhang X."/>
            <person name="Lucey K."/>
            <person name="Ballor N.R."/>
            <person name="Ottesen E."/>
            <person name="Rosenthal R."/>
            <person name="Allen A."/>
            <person name="Leadbetter J.R."/>
            <person name="Paulsen I.T."/>
        </authorList>
    </citation>
    <scope>NUCLEOTIDE SEQUENCE [LARGE SCALE GENOMIC DNA]</scope>
    <source>
        <strain evidence="2">ATCC BAA-887 / DSM 12427 / ZAS-2</strain>
    </source>
</reference>
<dbReference type="Proteomes" id="UP000009223">
    <property type="component" value="Chromosome"/>
</dbReference>
<dbReference type="AlphaFoldDB" id="F5YNQ2"/>
<evidence type="ECO:0000313" key="2">
    <source>
        <dbReference type="Proteomes" id="UP000009223"/>
    </source>
</evidence>
<protein>
    <submittedName>
        <fullName evidence="1">Uncharacterized protein</fullName>
    </submittedName>
</protein>
<sequence>MPRAKKARKQRFLFITNLPYIKTKPAELKPRRPVSPYDFSTNSIGNLLELVPKPGWFWNQFLEKRLKARFSI</sequence>
<accession>F5YNQ2</accession>
<name>F5YNQ2_TREPZ</name>